<gene>
    <name evidence="2" type="primary">LOC100193585</name>
</gene>
<evidence type="ECO:0000313" key="3">
    <source>
        <dbReference type="Proteomes" id="UP000007305"/>
    </source>
</evidence>
<keyword evidence="3" id="KW-1185">Reference proteome</keyword>
<organism evidence="1">
    <name type="scientific">Zea mays</name>
    <name type="common">Maize</name>
    <dbReference type="NCBI Taxonomy" id="4577"/>
    <lineage>
        <taxon>Eukaryota</taxon>
        <taxon>Viridiplantae</taxon>
        <taxon>Streptophyta</taxon>
        <taxon>Embryophyta</taxon>
        <taxon>Tracheophyta</taxon>
        <taxon>Spermatophyta</taxon>
        <taxon>Magnoliopsida</taxon>
        <taxon>Liliopsida</taxon>
        <taxon>Poales</taxon>
        <taxon>Poaceae</taxon>
        <taxon>PACMAD clade</taxon>
        <taxon>Panicoideae</taxon>
        <taxon>Andropogonodae</taxon>
        <taxon>Andropogoneae</taxon>
        <taxon>Tripsacinae</taxon>
        <taxon>Zea</taxon>
    </lineage>
</organism>
<dbReference type="GeneID" id="100193585"/>
<proteinExistence type="evidence at transcript level"/>
<reference evidence="2" key="3">
    <citation type="submission" date="2019-07" db="EMBL/GenBank/DDBJ databases">
        <authorList>
            <person name="Seetharam A."/>
            <person name="Woodhouse M."/>
            <person name="Cannon E."/>
        </authorList>
    </citation>
    <scope>NUCLEOTIDE SEQUENCE [LARGE SCALE GENOMIC DNA]</scope>
    <source>
        <strain evidence="2">cv. B73</strain>
    </source>
</reference>
<reference evidence="1" key="1">
    <citation type="journal article" date="2009" name="PLoS Genet.">
        <title>Sequencing, mapping, and analysis of 27,455 maize full-length cDNAs.</title>
        <authorList>
            <person name="Soderlund C."/>
            <person name="Descour A."/>
            <person name="Kudrna D."/>
            <person name="Bomhoff M."/>
            <person name="Boyd L."/>
            <person name="Currie J."/>
            <person name="Angelova A."/>
            <person name="Collura K."/>
            <person name="Wissotski M."/>
            <person name="Ashley E."/>
            <person name="Morrow D."/>
            <person name="Fernandes J."/>
            <person name="Walbot V."/>
            <person name="Yu Y."/>
        </authorList>
    </citation>
    <scope>NUCLEOTIDE SEQUENCE</scope>
    <source>
        <strain evidence="1">B73</strain>
    </source>
</reference>
<dbReference type="KEGG" id="zma:100193585"/>
<dbReference type="RefSeq" id="NP_001132164.1">
    <property type="nucleotide sequence ID" value="NM_001138692.1"/>
</dbReference>
<reference evidence="3" key="2">
    <citation type="journal article" date="2009" name="Science">
        <title>The B73 maize genome: complexity, diversity, and dynamics.</title>
        <authorList>
            <person name="Schnable P.S."/>
            <person name="Ware D."/>
            <person name="Fulton R.S."/>
            <person name="Stein J.C."/>
            <person name="Wei F."/>
            <person name="Pasternak S."/>
            <person name="Liang C."/>
            <person name="Zhang J."/>
            <person name="Fulton L."/>
            <person name="Graves T.A."/>
            <person name="Minx P."/>
            <person name="Reily A.D."/>
            <person name="Courtney L."/>
            <person name="Kruchowski S.S."/>
            <person name="Tomlinson C."/>
            <person name="Strong C."/>
            <person name="Delehaunty K."/>
            <person name="Fronick C."/>
            <person name="Courtney B."/>
            <person name="Rock S.M."/>
            <person name="Belter E."/>
            <person name="Du F."/>
            <person name="Kim K."/>
            <person name="Abbott R.M."/>
            <person name="Cotton M."/>
            <person name="Levy A."/>
            <person name="Marchetto P."/>
            <person name="Ochoa K."/>
            <person name="Jackson S.M."/>
            <person name="Gillam B."/>
            <person name="Chen W."/>
            <person name="Yan L."/>
            <person name="Higginbotham J."/>
            <person name="Cardenas M."/>
            <person name="Waligorski J."/>
            <person name="Applebaum E."/>
            <person name="Phelps L."/>
            <person name="Falcone J."/>
            <person name="Kanchi K."/>
            <person name="Thane T."/>
            <person name="Scimone A."/>
            <person name="Thane N."/>
            <person name="Henke J."/>
            <person name="Wang T."/>
            <person name="Ruppert J."/>
            <person name="Shah N."/>
            <person name="Rotter K."/>
            <person name="Hodges J."/>
            <person name="Ingenthron E."/>
            <person name="Cordes M."/>
            <person name="Kohlberg S."/>
            <person name="Sgro J."/>
            <person name="Delgado B."/>
            <person name="Mead K."/>
            <person name="Chinwalla A."/>
            <person name="Leonard S."/>
            <person name="Crouse K."/>
            <person name="Collura K."/>
            <person name="Kudrna D."/>
            <person name="Currie J."/>
            <person name="He R."/>
            <person name="Angelova A."/>
            <person name="Rajasekar S."/>
            <person name="Mueller T."/>
            <person name="Lomeli R."/>
            <person name="Scara G."/>
            <person name="Ko A."/>
            <person name="Delaney K."/>
            <person name="Wissotski M."/>
            <person name="Lopez G."/>
            <person name="Campos D."/>
            <person name="Braidotti M."/>
            <person name="Ashley E."/>
            <person name="Golser W."/>
            <person name="Kim H."/>
            <person name="Lee S."/>
            <person name="Lin J."/>
            <person name="Dujmic Z."/>
            <person name="Kim W."/>
            <person name="Talag J."/>
            <person name="Zuccolo A."/>
            <person name="Fan C."/>
            <person name="Sebastian A."/>
            <person name="Kramer M."/>
            <person name="Spiegel L."/>
            <person name="Nascimento L."/>
            <person name="Zutavern T."/>
            <person name="Miller B."/>
            <person name="Ambroise C."/>
            <person name="Muller S."/>
            <person name="Spooner W."/>
            <person name="Narechania A."/>
            <person name="Ren L."/>
            <person name="Wei S."/>
            <person name="Kumari S."/>
            <person name="Faga B."/>
            <person name="Levy M.J."/>
            <person name="McMahan L."/>
            <person name="Van Buren P."/>
            <person name="Vaughn M.W."/>
            <person name="Ying K."/>
            <person name="Yeh C.-T."/>
            <person name="Emrich S.J."/>
            <person name="Jia Y."/>
            <person name="Kalyanaraman A."/>
            <person name="Hsia A.-P."/>
            <person name="Barbazuk W.B."/>
            <person name="Baucom R.S."/>
            <person name="Brutnell T.P."/>
            <person name="Carpita N.C."/>
            <person name="Chaparro C."/>
            <person name="Chia J.-M."/>
            <person name="Deragon J.-M."/>
            <person name="Estill J.C."/>
            <person name="Fu Y."/>
            <person name="Jeddeloh J.A."/>
            <person name="Han Y."/>
            <person name="Lee H."/>
            <person name="Li P."/>
            <person name="Lisch D.R."/>
            <person name="Liu S."/>
            <person name="Liu Z."/>
            <person name="Nagel D.H."/>
            <person name="McCann M.C."/>
            <person name="SanMiguel P."/>
            <person name="Myers A.M."/>
            <person name="Nettleton D."/>
            <person name="Nguyen J."/>
            <person name="Penning B.W."/>
            <person name="Ponnala L."/>
            <person name="Schneider K.L."/>
            <person name="Schwartz D.C."/>
            <person name="Sharma A."/>
            <person name="Soderlund C."/>
            <person name="Springer N.M."/>
            <person name="Sun Q."/>
            <person name="Wang H."/>
            <person name="Waterman M."/>
            <person name="Westerman R."/>
            <person name="Wolfgruber T.K."/>
            <person name="Yang L."/>
            <person name="Yu Y."/>
            <person name="Zhang L."/>
            <person name="Zhou S."/>
            <person name="Zhu Q."/>
            <person name="Bennetzen J.L."/>
            <person name="Dawe R.K."/>
            <person name="Jiang J."/>
            <person name="Jiang N."/>
            <person name="Presting G.G."/>
            <person name="Wessler S.R."/>
            <person name="Aluru S."/>
            <person name="Martienssen R.A."/>
            <person name="Clifton S.W."/>
            <person name="McCombie W.R."/>
            <person name="Wing R.A."/>
            <person name="Wilson R.K."/>
        </authorList>
    </citation>
    <scope>NUCLEOTIDE SEQUENCE [LARGE SCALE GENOMIC DNA]</scope>
    <source>
        <strain evidence="3">cv. B73</strain>
    </source>
</reference>
<dbReference type="AlphaFoldDB" id="B4FFK0"/>
<accession>B4FFK0</accession>
<dbReference type="EMBL" id="BT035888">
    <property type="protein sequence ID" value="ACF80893.1"/>
    <property type="molecule type" value="mRNA"/>
</dbReference>
<name>B4FFK0_MAIZE</name>
<dbReference type="HOGENOM" id="CLU_1257722_0_0_1"/>
<reference evidence="2" key="4">
    <citation type="submission" date="2021-05" db="UniProtKB">
        <authorList>
            <consortium name="EnsemblPlants"/>
        </authorList>
    </citation>
    <scope>IDENTIFICATION</scope>
    <source>
        <strain evidence="2">cv. B73</strain>
    </source>
</reference>
<sequence length="220" mass="23018">MALVDALPGRVCLGYRAHAELSLPRVFLPRAQLALAPAPSGWLRAHPSARSSGRRPAEILPHPHGALLLVPSSPMATGCSSPHLPSPHARAGFLLARLPSSPFPWPSSSLLSVRARLLLCPPMAAVPSLVAGVRPASSRRTHPSLASPWKRALLQLGPTVELFSGAKMQSVFLNFALAVGAVAMAFCPRFWPSPLPPIYGAIASSPAAVLLASSPVVDLA</sequence>
<protein>
    <submittedName>
        <fullName evidence="1 2">Uncharacterized protein</fullName>
    </submittedName>
</protein>
<dbReference type="EnsemblPlants" id="Zm00001eb236040_T001">
    <property type="protein sequence ID" value="Zm00001eb236040_P001"/>
    <property type="gene ID" value="Zm00001eb236040"/>
</dbReference>
<evidence type="ECO:0000313" key="1">
    <source>
        <dbReference type="EMBL" id="ACF80893.1"/>
    </source>
</evidence>
<dbReference type="Gramene" id="Zm00001eb236040_T001">
    <property type="protein sequence ID" value="Zm00001eb236040_P001"/>
    <property type="gene ID" value="Zm00001eb236040"/>
</dbReference>
<evidence type="ECO:0000313" key="2">
    <source>
        <dbReference type="EnsemblPlants" id="Zm00001eb236040_P001"/>
    </source>
</evidence>
<dbReference type="Proteomes" id="UP000007305">
    <property type="component" value="Chromosome 5"/>
</dbReference>